<dbReference type="RefSeq" id="WP_206712821.1">
    <property type="nucleotide sequence ID" value="NZ_CP071091.1"/>
</dbReference>
<protein>
    <submittedName>
        <fullName evidence="3">Uncharacterized protein</fullName>
    </submittedName>
</protein>
<gene>
    <name evidence="3" type="ORF">JY572_21815</name>
</gene>
<reference evidence="3 4" key="1">
    <citation type="submission" date="2021-02" db="EMBL/GenBank/DDBJ databases">
        <title>De Novo genome assembly of isolated myxobacteria.</title>
        <authorList>
            <person name="Stevens D.C."/>
        </authorList>
    </citation>
    <scope>NUCLEOTIDE SEQUENCE [LARGE SCALE GENOMIC DNA]</scope>
    <source>
        <strain evidence="3 4">SCHIC003</strain>
    </source>
</reference>
<keyword evidence="2" id="KW-0472">Membrane</keyword>
<organism evidence="3 4">
    <name type="scientific">Myxococcus landrumensis</name>
    <dbReference type="NCBI Taxonomy" id="2813577"/>
    <lineage>
        <taxon>Bacteria</taxon>
        <taxon>Pseudomonadati</taxon>
        <taxon>Myxococcota</taxon>
        <taxon>Myxococcia</taxon>
        <taxon>Myxococcales</taxon>
        <taxon>Cystobacterineae</taxon>
        <taxon>Myxococcaceae</taxon>
        <taxon>Myxococcus</taxon>
    </lineage>
</organism>
<dbReference type="EMBL" id="CP071091">
    <property type="protein sequence ID" value="QSQ11061.1"/>
    <property type="molecule type" value="Genomic_DNA"/>
</dbReference>
<name>A0ABX7MXP7_9BACT</name>
<evidence type="ECO:0000256" key="1">
    <source>
        <dbReference type="SAM" id="MobiDB-lite"/>
    </source>
</evidence>
<evidence type="ECO:0000256" key="2">
    <source>
        <dbReference type="SAM" id="Phobius"/>
    </source>
</evidence>
<feature type="transmembrane region" description="Helical" evidence="2">
    <location>
        <begin position="6"/>
        <end position="30"/>
    </location>
</feature>
<accession>A0ABX7MXP7</accession>
<evidence type="ECO:0000313" key="4">
    <source>
        <dbReference type="Proteomes" id="UP000663090"/>
    </source>
</evidence>
<proteinExistence type="predicted"/>
<keyword evidence="4" id="KW-1185">Reference proteome</keyword>
<keyword evidence="2" id="KW-0812">Transmembrane</keyword>
<keyword evidence="2" id="KW-1133">Transmembrane helix</keyword>
<evidence type="ECO:0000313" key="3">
    <source>
        <dbReference type="EMBL" id="QSQ11061.1"/>
    </source>
</evidence>
<dbReference type="Proteomes" id="UP000663090">
    <property type="component" value="Chromosome"/>
</dbReference>
<feature type="region of interest" description="Disordered" evidence="1">
    <location>
        <begin position="84"/>
        <end position="103"/>
    </location>
</feature>
<sequence length="438" mass="47082">MAPPRSLVTIAGGVLLALVIGAVGLAFMMLRTGPLEERLVREVRVLTETRYTRPAHVSPPAPGTFAQRLQPLLDPVLRLYQERPKASGAPDSPQSQPCRDVADGKLPVTSLPTGCGEALERARPLMEQVLAATHAEVGGLPEGMGALAPLTPARANGKFALMYVVHLAALETRMKLSQGEASAALDTCLDALALSRELELGGGMEGQLLAATGHGVLYRPCADALDTAPLERKRRALTQLARLAEGFAPFSQTLRHESVFIQLVHFGDHLSEEALASLPPGSRDLVPEELRALASPSAPPLMERRLWWKLVEGFDALTASADLPTGARRRAFALLEAQAEEDDVPLDSLHGPDVATYGEYAERLDLRKLQHNALIALAEVDVARAERGQWPETAPRHKDSSFVLEALGPTEARLEPCSRAYASQGLRVTADPPSTARP</sequence>